<keyword evidence="3" id="KW-1185">Reference proteome</keyword>
<dbReference type="Proteomes" id="UP000830116">
    <property type="component" value="Chromosome"/>
</dbReference>
<evidence type="ECO:0000313" key="3">
    <source>
        <dbReference type="Proteomes" id="UP000830116"/>
    </source>
</evidence>
<name>A0ABY4C7W1_9BACT</name>
<sequence>MKLSRQGQGALEAVLCLPILLATAFALGLLLYRGLIYSYSDYQLREALICADGFSIKHCEGQLKKRIKAVLLDQSKLTIDLKDRADSFSAEIKIKFHAGDSGVSEVFNKLSPEFYLKKETTKKL</sequence>
<dbReference type="EMBL" id="CP093442">
    <property type="protein sequence ID" value="UOF00963.1"/>
    <property type="molecule type" value="Genomic_DNA"/>
</dbReference>
<reference evidence="2" key="1">
    <citation type="submission" date="2022-03" db="EMBL/GenBank/DDBJ databases">
        <title>Genome Identification and Characterization of new species Bdellovibrio reynosense LBG001 sp. nov. from a Mexico soil sample.</title>
        <authorList>
            <person name="Camilli A."/>
            <person name="Ajao Y."/>
            <person name="Guo X."/>
        </authorList>
    </citation>
    <scope>NUCLEOTIDE SEQUENCE</scope>
    <source>
        <strain evidence="2">LBG001</strain>
    </source>
</reference>
<gene>
    <name evidence="2" type="ORF">MNR06_14775</name>
</gene>
<proteinExistence type="predicted"/>
<keyword evidence="1" id="KW-0812">Transmembrane</keyword>
<accession>A0ABY4C7W1</accession>
<evidence type="ECO:0000256" key="1">
    <source>
        <dbReference type="SAM" id="Phobius"/>
    </source>
</evidence>
<protein>
    <recommendedName>
        <fullName evidence="4">Pilus assembly protein</fullName>
    </recommendedName>
</protein>
<keyword evidence="1" id="KW-1133">Transmembrane helix</keyword>
<feature type="transmembrane region" description="Helical" evidence="1">
    <location>
        <begin position="12"/>
        <end position="32"/>
    </location>
</feature>
<evidence type="ECO:0000313" key="2">
    <source>
        <dbReference type="EMBL" id="UOF00963.1"/>
    </source>
</evidence>
<keyword evidence="1" id="KW-0472">Membrane</keyword>
<dbReference type="RefSeq" id="WP_243537172.1">
    <property type="nucleotide sequence ID" value="NZ_CP093442.1"/>
</dbReference>
<evidence type="ECO:0008006" key="4">
    <source>
        <dbReference type="Google" id="ProtNLM"/>
    </source>
</evidence>
<organism evidence="2 3">
    <name type="scientific">Bdellovibrio reynosensis</name>
    <dbReference type="NCBI Taxonomy" id="2835041"/>
    <lineage>
        <taxon>Bacteria</taxon>
        <taxon>Pseudomonadati</taxon>
        <taxon>Bdellovibrionota</taxon>
        <taxon>Bdellovibrionia</taxon>
        <taxon>Bdellovibrionales</taxon>
        <taxon>Pseudobdellovibrionaceae</taxon>
        <taxon>Bdellovibrio</taxon>
    </lineage>
</organism>